<feature type="transmembrane region" description="Helical" evidence="7">
    <location>
        <begin position="62"/>
        <end position="80"/>
    </location>
</feature>
<comment type="caution">
    <text evidence="9">The sequence shown here is derived from an EMBL/GenBank/DDBJ whole genome shotgun (WGS) entry which is preliminary data.</text>
</comment>
<evidence type="ECO:0000256" key="7">
    <source>
        <dbReference type="SAM" id="Phobius"/>
    </source>
</evidence>
<dbReference type="Proteomes" id="UP000294650">
    <property type="component" value="Unassembled WGS sequence"/>
</dbReference>
<dbReference type="Pfam" id="PF04239">
    <property type="entry name" value="DUF421"/>
    <property type="match status" value="1"/>
</dbReference>
<dbReference type="InterPro" id="IPR023090">
    <property type="entry name" value="UPF0702_alpha/beta_dom_sf"/>
</dbReference>
<comment type="subcellular location">
    <subcellularLocation>
        <location evidence="1">Cell membrane</location>
        <topology evidence="1">Multi-pass membrane protein</topology>
    </subcellularLocation>
</comment>
<protein>
    <submittedName>
        <fullName evidence="9">Uncharacterized membrane protein YcaP (DUF421 family)</fullName>
    </submittedName>
</protein>
<name>A0A4R3N5T0_9BACI</name>
<dbReference type="OrthoDB" id="9778331at2"/>
<gene>
    <name evidence="9" type="ORF">EDD68_10530</name>
</gene>
<dbReference type="Gene3D" id="3.30.240.20">
    <property type="entry name" value="bsu07140 like domains"/>
    <property type="match status" value="1"/>
</dbReference>
<evidence type="ECO:0000259" key="8">
    <source>
        <dbReference type="Pfam" id="PF04239"/>
    </source>
</evidence>
<feature type="transmembrane region" description="Helical" evidence="7">
    <location>
        <begin position="36"/>
        <end position="56"/>
    </location>
</feature>
<evidence type="ECO:0000256" key="1">
    <source>
        <dbReference type="ARBA" id="ARBA00004651"/>
    </source>
</evidence>
<dbReference type="EMBL" id="SMAN01000005">
    <property type="protein sequence ID" value="TCT24578.1"/>
    <property type="molecule type" value="Genomic_DNA"/>
</dbReference>
<proteinExistence type="inferred from homology"/>
<evidence type="ECO:0000256" key="4">
    <source>
        <dbReference type="ARBA" id="ARBA00022692"/>
    </source>
</evidence>
<comment type="similarity">
    <text evidence="2">Belongs to the UPF0702 family.</text>
</comment>
<sequence length="251" mass="28700">METLKEIAMILGRIITILPLLLIITLFMGRRAIGELPVFDFLIIITLGAVVGADIADPNINHLYTAISIIVIGILQRLVAQWKIANRKFGKLITYEPVVVVQNGKLIYKNLKKIRYSVDDILQMLREKDVFNLDEVEVAILEENGSISVYKKPRYQNATKEDTGSIPASPNIAYPVMIEGKIHTPVLETFNVTAKWLESVPLPDPSFWRQPLAFLLILFYNVKNIKFSKYSIKNMSKFFLLWVYYILRKGV</sequence>
<evidence type="ECO:0000313" key="9">
    <source>
        <dbReference type="EMBL" id="TCT24578.1"/>
    </source>
</evidence>
<dbReference type="PANTHER" id="PTHR34582">
    <property type="entry name" value="UPF0702 TRANSMEMBRANE PROTEIN YCAP"/>
    <property type="match status" value="1"/>
</dbReference>
<keyword evidence="10" id="KW-1185">Reference proteome</keyword>
<feature type="domain" description="YetF C-terminal" evidence="8">
    <location>
        <begin position="86"/>
        <end position="198"/>
    </location>
</feature>
<organism evidence="9 10">
    <name type="scientific">Melghiribacillus thermohalophilus</name>
    <dbReference type="NCBI Taxonomy" id="1324956"/>
    <lineage>
        <taxon>Bacteria</taxon>
        <taxon>Bacillati</taxon>
        <taxon>Bacillota</taxon>
        <taxon>Bacilli</taxon>
        <taxon>Bacillales</taxon>
        <taxon>Bacillaceae</taxon>
        <taxon>Melghiribacillus</taxon>
    </lineage>
</organism>
<feature type="transmembrane region" description="Helical" evidence="7">
    <location>
        <begin position="6"/>
        <end position="29"/>
    </location>
</feature>
<keyword evidence="6 7" id="KW-0472">Membrane</keyword>
<dbReference type="RefSeq" id="WP_132371308.1">
    <property type="nucleotide sequence ID" value="NZ_SMAN01000005.1"/>
</dbReference>
<dbReference type="AlphaFoldDB" id="A0A4R3N5T0"/>
<reference evidence="9 10" key="1">
    <citation type="submission" date="2019-03" db="EMBL/GenBank/DDBJ databases">
        <title>Genomic Encyclopedia of Type Strains, Phase IV (KMG-IV): sequencing the most valuable type-strain genomes for metagenomic binning, comparative biology and taxonomic classification.</title>
        <authorList>
            <person name="Goeker M."/>
        </authorList>
    </citation>
    <scope>NUCLEOTIDE SEQUENCE [LARGE SCALE GENOMIC DNA]</scope>
    <source>
        <strain evidence="9 10">DSM 25894</strain>
    </source>
</reference>
<keyword evidence="3" id="KW-1003">Cell membrane</keyword>
<evidence type="ECO:0000256" key="3">
    <source>
        <dbReference type="ARBA" id="ARBA00022475"/>
    </source>
</evidence>
<evidence type="ECO:0000256" key="6">
    <source>
        <dbReference type="ARBA" id="ARBA00023136"/>
    </source>
</evidence>
<dbReference type="GO" id="GO:0005886">
    <property type="term" value="C:plasma membrane"/>
    <property type="evidence" value="ECO:0007669"/>
    <property type="project" value="UniProtKB-SubCell"/>
</dbReference>
<keyword evidence="5 7" id="KW-1133">Transmembrane helix</keyword>
<keyword evidence="4 7" id="KW-0812">Transmembrane</keyword>
<accession>A0A4R3N5T0</accession>
<evidence type="ECO:0000256" key="2">
    <source>
        <dbReference type="ARBA" id="ARBA00006448"/>
    </source>
</evidence>
<evidence type="ECO:0000256" key="5">
    <source>
        <dbReference type="ARBA" id="ARBA00022989"/>
    </source>
</evidence>
<dbReference type="InterPro" id="IPR007353">
    <property type="entry name" value="DUF421"/>
</dbReference>
<evidence type="ECO:0000313" key="10">
    <source>
        <dbReference type="Proteomes" id="UP000294650"/>
    </source>
</evidence>
<dbReference type="PANTHER" id="PTHR34582:SF6">
    <property type="entry name" value="UPF0702 TRANSMEMBRANE PROTEIN YCAP"/>
    <property type="match status" value="1"/>
</dbReference>